<gene>
    <name evidence="2" type="ORF">K469DRAFT_696165</name>
</gene>
<dbReference type="Gene3D" id="1.20.1280.140">
    <property type="match status" value="1"/>
</dbReference>
<dbReference type="InterPro" id="IPR021054">
    <property type="entry name" value="Cell_wall_mannoprotein_1"/>
</dbReference>
<feature type="signal peptide" evidence="1">
    <location>
        <begin position="1"/>
        <end position="15"/>
    </location>
</feature>
<protein>
    <recommendedName>
        <fullName evidence="4">Hydrophobic surface binding protein A-domain-containing protein</fullName>
    </recommendedName>
</protein>
<evidence type="ECO:0000313" key="2">
    <source>
        <dbReference type="EMBL" id="KAF2178056.1"/>
    </source>
</evidence>
<dbReference type="EMBL" id="ML994679">
    <property type="protein sequence ID" value="KAF2178056.1"/>
    <property type="molecule type" value="Genomic_DNA"/>
</dbReference>
<organism evidence="2 3">
    <name type="scientific">Zopfia rhizophila CBS 207.26</name>
    <dbReference type="NCBI Taxonomy" id="1314779"/>
    <lineage>
        <taxon>Eukaryota</taxon>
        <taxon>Fungi</taxon>
        <taxon>Dikarya</taxon>
        <taxon>Ascomycota</taxon>
        <taxon>Pezizomycotina</taxon>
        <taxon>Dothideomycetes</taxon>
        <taxon>Dothideomycetes incertae sedis</taxon>
        <taxon>Zopfiaceae</taxon>
        <taxon>Zopfia</taxon>
    </lineage>
</organism>
<evidence type="ECO:0008006" key="4">
    <source>
        <dbReference type="Google" id="ProtNLM"/>
    </source>
</evidence>
<reference evidence="2" key="1">
    <citation type="journal article" date="2020" name="Stud. Mycol.">
        <title>101 Dothideomycetes genomes: a test case for predicting lifestyles and emergence of pathogens.</title>
        <authorList>
            <person name="Haridas S."/>
            <person name="Albert R."/>
            <person name="Binder M."/>
            <person name="Bloem J."/>
            <person name="Labutti K."/>
            <person name="Salamov A."/>
            <person name="Andreopoulos B."/>
            <person name="Baker S."/>
            <person name="Barry K."/>
            <person name="Bills G."/>
            <person name="Bluhm B."/>
            <person name="Cannon C."/>
            <person name="Castanera R."/>
            <person name="Culley D."/>
            <person name="Daum C."/>
            <person name="Ezra D."/>
            <person name="Gonzalez J."/>
            <person name="Henrissat B."/>
            <person name="Kuo A."/>
            <person name="Liang C."/>
            <person name="Lipzen A."/>
            <person name="Lutzoni F."/>
            <person name="Magnuson J."/>
            <person name="Mondo S."/>
            <person name="Nolan M."/>
            <person name="Ohm R."/>
            <person name="Pangilinan J."/>
            <person name="Park H.-J."/>
            <person name="Ramirez L."/>
            <person name="Alfaro M."/>
            <person name="Sun H."/>
            <person name="Tritt A."/>
            <person name="Yoshinaga Y."/>
            <person name="Zwiers L.-H."/>
            <person name="Turgeon B."/>
            <person name="Goodwin S."/>
            <person name="Spatafora J."/>
            <person name="Crous P."/>
            <person name="Grigoriev I."/>
        </authorList>
    </citation>
    <scope>NUCLEOTIDE SEQUENCE</scope>
    <source>
        <strain evidence="2">CBS 207.26</strain>
    </source>
</reference>
<dbReference type="PANTHER" id="PTHR38123:SF1">
    <property type="entry name" value="HYDROPHOBIC SURFACE BINDING PROTEIN"/>
    <property type="match status" value="1"/>
</dbReference>
<evidence type="ECO:0000256" key="1">
    <source>
        <dbReference type="SAM" id="SignalP"/>
    </source>
</evidence>
<evidence type="ECO:0000313" key="3">
    <source>
        <dbReference type="Proteomes" id="UP000800200"/>
    </source>
</evidence>
<accession>A0A6A6DKF4</accession>
<sequence length="181" mass="19183">MRFATLLPILPLTLALPHVPRQQSRAADVLQQISELSTSVADLTAAVDDFDGSLLGLLPQSLKVIATETKLDATILKTTSTVKMSGNFTDAESTQVVGALAGLVDPISKSLDALKAKYPTFKKVLEAPIVLLDLKILKKHTGELITALTEKVTPSSASLLTIGSQIINKAFDDAIAVYEGS</sequence>
<dbReference type="GO" id="GO:0005576">
    <property type="term" value="C:extracellular region"/>
    <property type="evidence" value="ECO:0007669"/>
    <property type="project" value="TreeGrafter"/>
</dbReference>
<dbReference type="Proteomes" id="UP000800200">
    <property type="component" value="Unassembled WGS sequence"/>
</dbReference>
<dbReference type="PANTHER" id="PTHR38123">
    <property type="entry name" value="CELL WALL SERINE-THREONINE-RICH GALACTOMANNOPROTEIN MP1 (AFU_ORTHOLOGUE AFUA_4G03240)"/>
    <property type="match status" value="1"/>
</dbReference>
<proteinExistence type="predicted"/>
<feature type="chain" id="PRO_5025613539" description="Hydrophobic surface binding protein A-domain-containing protein" evidence="1">
    <location>
        <begin position="16"/>
        <end position="181"/>
    </location>
</feature>
<keyword evidence="1" id="KW-0732">Signal</keyword>
<dbReference type="Pfam" id="PF12296">
    <property type="entry name" value="HsbA"/>
    <property type="match status" value="1"/>
</dbReference>
<name>A0A6A6DKF4_9PEZI</name>
<keyword evidence="3" id="KW-1185">Reference proteome</keyword>
<dbReference type="OrthoDB" id="2422134at2759"/>
<dbReference type="AlphaFoldDB" id="A0A6A6DKF4"/>